<name>A0A0G0JNF5_9BACT</name>
<gene>
    <name evidence="1" type="ORF">US90_C0025G0006</name>
</gene>
<accession>A0A0G0JNF5</accession>
<protein>
    <submittedName>
        <fullName evidence="1">Uncharacterized protein</fullName>
    </submittedName>
</protein>
<comment type="caution">
    <text evidence="1">The sequence shown here is derived from an EMBL/GenBank/DDBJ whole genome shotgun (WGS) entry which is preliminary data.</text>
</comment>
<sequence>MIILERINTDPLRTRIIKDGETVTRDQLQSEGWELLPTDFKRVTSVGGVADIEEGRVSLGVVSLSRGAKFQVSAREPNSPIEISGQATSETINVTLFPGQRLGIVNKRLLRHDIEIRSV</sequence>
<dbReference type="EMBL" id="LBUT01000025">
    <property type="protein sequence ID" value="KKQ68317.1"/>
    <property type="molecule type" value="Genomic_DNA"/>
</dbReference>
<proteinExistence type="predicted"/>
<evidence type="ECO:0000313" key="1">
    <source>
        <dbReference type="EMBL" id="KKQ68317.1"/>
    </source>
</evidence>
<dbReference type="STRING" id="1618490.US90_C0025G0006"/>
<evidence type="ECO:0000313" key="2">
    <source>
        <dbReference type="Proteomes" id="UP000034406"/>
    </source>
</evidence>
<dbReference type="AlphaFoldDB" id="A0A0G0JNF5"/>
<organism evidence="1 2">
    <name type="scientific">Candidatus Shapirobacteria bacterium GW2011_GWE2_38_30</name>
    <dbReference type="NCBI Taxonomy" id="1618490"/>
    <lineage>
        <taxon>Bacteria</taxon>
        <taxon>Candidatus Shapironibacteriota</taxon>
    </lineage>
</organism>
<reference evidence="1 2" key="1">
    <citation type="journal article" date="2015" name="Nature">
        <title>rRNA introns, odd ribosomes, and small enigmatic genomes across a large radiation of phyla.</title>
        <authorList>
            <person name="Brown C.T."/>
            <person name="Hug L.A."/>
            <person name="Thomas B.C."/>
            <person name="Sharon I."/>
            <person name="Castelle C.J."/>
            <person name="Singh A."/>
            <person name="Wilkins M.J."/>
            <person name="Williams K.H."/>
            <person name="Banfield J.F."/>
        </authorList>
    </citation>
    <scope>NUCLEOTIDE SEQUENCE [LARGE SCALE GENOMIC DNA]</scope>
</reference>
<dbReference type="Proteomes" id="UP000034406">
    <property type="component" value="Unassembled WGS sequence"/>
</dbReference>